<proteinExistence type="predicted"/>
<feature type="region of interest" description="Disordered" evidence="1">
    <location>
        <begin position="43"/>
        <end position="83"/>
    </location>
</feature>
<reference evidence="2" key="1">
    <citation type="submission" date="2018-05" db="EMBL/GenBank/DDBJ databases">
        <authorList>
            <person name="Lanie J.A."/>
            <person name="Ng W.-L."/>
            <person name="Kazmierczak K.M."/>
            <person name="Andrzejewski T.M."/>
            <person name="Davidsen T.M."/>
            <person name="Wayne K.J."/>
            <person name="Tettelin H."/>
            <person name="Glass J.I."/>
            <person name="Rusch D."/>
            <person name="Podicherti R."/>
            <person name="Tsui H.-C.T."/>
            <person name="Winkler M.E."/>
        </authorList>
    </citation>
    <scope>NUCLEOTIDE SEQUENCE</scope>
</reference>
<evidence type="ECO:0000313" key="2">
    <source>
        <dbReference type="EMBL" id="SVA09785.1"/>
    </source>
</evidence>
<dbReference type="EMBL" id="UINC01003851">
    <property type="protein sequence ID" value="SVA09785.1"/>
    <property type="molecule type" value="Genomic_DNA"/>
</dbReference>
<name>A0A381T0N0_9ZZZZ</name>
<gene>
    <name evidence="2" type="ORF">METZ01_LOCUS62639</name>
</gene>
<sequence length="83" mass="8755">MTRWIMPLVGLAVFVAALLALMVRAGQTSYQVLDDADRELLASATTTPSTTTTPTTTTSTTTTLTPSTTTTLTPSTTTTEPPY</sequence>
<protein>
    <submittedName>
        <fullName evidence="2">Uncharacterized protein</fullName>
    </submittedName>
</protein>
<organism evidence="2">
    <name type="scientific">marine metagenome</name>
    <dbReference type="NCBI Taxonomy" id="408172"/>
    <lineage>
        <taxon>unclassified sequences</taxon>
        <taxon>metagenomes</taxon>
        <taxon>ecological metagenomes</taxon>
    </lineage>
</organism>
<dbReference type="AlphaFoldDB" id="A0A381T0N0"/>
<accession>A0A381T0N0</accession>
<feature type="non-terminal residue" evidence="2">
    <location>
        <position position="83"/>
    </location>
</feature>
<feature type="compositionally biased region" description="Low complexity" evidence="1">
    <location>
        <begin position="45"/>
        <end position="83"/>
    </location>
</feature>
<evidence type="ECO:0000256" key="1">
    <source>
        <dbReference type="SAM" id="MobiDB-lite"/>
    </source>
</evidence>